<protein>
    <submittedName>
        <fullName evidence="1">Uncharacterized protein</fullName>
    </submittedName>
</protein>
<organism evidence="1 2">
    <name type="scientific">Herbaspirillum rhizosphaerae</name>
    <dbReference type="NCBI Taxonomy" id="346179"/>
    <lineage>
        <taxon>Bacteria</taxon>
        <taxon>Pseudomonadati</taxon>
        <taxon>Pseudomonadota</taxon>
        <taxon>Betaproteobacteria</taxon>
        <taxon>Burkholderiales</taxon>
        <taxon>Oxalobacteraceae</taxon>
        <taxon>Herbaspirillum</taxon>
    </lineage>
</organism>
<proteinExistence type="predicted"/>
<dbReference type="Proteomes" id="UP001629214">
    <property type="component" value="Unassembled WGS sequence"/>
</dbReference>
<reference evidence="1 2" key="1">
    <citation type="journal article" date="2024" name="Chem. Sci.">
        <title>Discovery of megapolipeptins by genome mining of a Burkholderiales bacteria collection.</title>
        <authorList>
            <person name="Paulo B.S."/>
            <person name="Recchia M.J.J."/>
            <person name="Lee S."/>
            <person name="Fergusson C.H."/>
            <person name="Romanowski S.B."/>
            <person name="Hernandez A."/>
            <person name="Krull N."/>
            <person name="Liu D.Y."/>
            <person name="Cavanagh H."/>
            <person name="Bos A."/>
            <person name="Gray C.A."/>
            <person name="Murphy B.T."/>
            <person name="Linington R.G."/>
            <person name="Eustaquio A.S."/>
        </authorList>
    </citation>
    <scope>NUCLEOTIDE SEQUENCE [LARGE SCALE GENOMIC DNA]</scope>
    <source>
        <strain evidence="1 2">RL21-008-BIB-B</strain>
    </source>
</reference>
<name>A0ABW8Z3L4_9BURK</name>
<accession>A0ABW8Z3L4</accession>
<evidence type="ECO:0000313" key="2">
    <source>
        <dbReference type="Proteomes" id="UP001629214"/>
    </source>
</evidence>
<sequence>MNKAVILSIEDETGMHCVDISKHDDGIFTFKTFRKDPEDEGKWTLVTDYSKTRYASEHDARQAVYEKLPWVREQLQNW</sequence>
<keyword evidence="2" id="KW-1185">Reference proteome</keyword>
<comment type="caution">
    <text evidence="1">The sequence shown here is derived from an EMBL/GenBank/DDBJ whole genome shotgun (WGS) entry which is preliminary data.</text>
</comment>
<evidence type="ECO:0000313" key="1">
    <source>
        <dbReference type="EMBL" id="MFL9877629.1"/>
    </source>
</evidence>
<gene>
    <name evidence="1" type="ORF">PQR63_04520</name>
</gene>
<dbReference type="RefSeq" id="WP_408165995.1">
    <property type="nucleotide sequence ID" value="NZ_JAQQFR010000002.1"/>
</dbReference>
<dbReference type="EMBL" id="JAQQFR010000002">
    <property type="protein sequence ID" value="MFL9877629.1"/>
    <property type="molecule type" value="Genomic_DNA"/>
</dbReference>